<evidence type="ECO:0000313" key="2">
    <source>
        <dbReference type="Proteomes" id="UP001595632"/>
    </source>
</evidence>
<protein>
    <submittedName>
        <fullName evidence="1">Histidine phosphatase family protein</fullName>
    </submittedName>
</protein>
<gene>
    <name evidence="1" type="ORF">ACFOGP_15190</name>
</gene>
<comment type="caution">
    <text evidence="1">The sequence shown here is derived from an EMBL/GenBank/DDBJ whole genome shotgun (WGS) entry which is preliminary data.</text>
</comment>
<proteinExistence type="predicted"/>
<dbReference type="InterPro" id="IPR013078">
    <property type="entry name" value="His_Pase_superF_clade-1"/>
</dbReference>
<dbReference type="Gene3D" id="3.40.50.1240">
    <property type="entry name" value="Phosphoglycerate mutase-like"/>
    <property type="match status" value="1"/>
</dbReference>
<keyword evidence="2" id="KW-1185">Reference proteome</keyword>
<accession>A0ABV7GR14</accession>
<dbReference type="Pfam" id="PF00300">
    <property type="entry name" value="His_Phos_1"/>
    <property type="match status" value="1"/>
</dbReference>
<evidence type="ECO:0000313" key="1">
    <source>
        <dbReference type="EMBL" id="MFC3144063.1"/>
    </source>
</evidence>
<sequence length="190" mass="20579">MTEVLFVTHADVRIDPAVDVTEWGLTERGADRHARHARALDTGHDAIWCSSERKAIDAAEIYADVLGLPIQQDPALGENDRSATGFMPKDQFEAAADAFFARPDESFRGWETARAAQTRIVGAVERVSATGAKCPLIVAHGGVGALLLCHVLGETIDRVRDQPGGAGGNAFRFTLPEKRLLHGWRDIAPD</sequence>
<dbReference type="EMBL" id="JBHRTB010000010">
    <property type="protein sequence ID" value="MFC3144063.1"/>
    <property type="molecule type" value="Genomic_DNA"/>
</dbReference>
<dbReference type="SUPFAM" id="SSF53254">
    <property type="entry name" value="Phosphoglycerate mutase-like"/>
    <property type="match status" value="1"/>
</dbReference>
<name>A0ABV7GR14_9RHOB</name>
<dbReference type="CDD" id="cd07067">
    <property type="entry name" value="HP_PGM_like"/>
    <property type="match status" value="1"/>
</dbReference>
<dbReference type="Proteomes" id="UP001595632">
    <property type="component" value="Unassembled WGS sequence"/>
</dbReference>
<organism evidence="1 2">
    <name type="scientific">Psychromarinibacter halotolerans</name>
    <dbReference type="NCBI Taxonomy" id="1775175"/>
    <lineage>
        <taxon>Bacteria</taxon>
        <taxon>Pseudomonadati</taxon>
        <taxon>Pseudomonadota</taxon>
        <taxon>Alphaproteobacteria</taxon>
        <taxon>Rhodobacterales</taxon>
        <taxon>Paracoccaceae</taxon>
        <taxon>Psychromarinibacter</taxon>
    </lineage>
</organism>
<dbReference type="RefSeq" id="WP_275631326.1">
    <property type="nucleotide sequence ID" value="NZ_JARGYD010000001.1"/>
</dbReference>
<reference evidence="2" key="1">
    <citation type="journal article" date="2019" name="Int. J. Syst. Evol. Microbiol.">
        <title>The Global Catalogue of Microorganisms (GCM) 10K type strain sequencing project: providing services to taxonomists for standard genome sequencing and annotation.</title>
        <authorList>
            <consortium name="The Broad Institute Genomics Platform"/>
            <consortium name="The Broad Institute Genome Sequencing Center for Infectious Disease"/>
            <person name="Wu L."/>
            <person name="Ma J."/>
        </authorList>
    </citation>
    <scope>NUCLEOTIDE SEQUENCE [LARGE SCALE GENOMIC DNA]</scope>
    <source>
        <strain evidence="2">KCTC 52366</strain>
    </source>
</reference>
<dbReference type="InterPro" id="IPR029033">
    <property type="entry name" value="His_PPase_superfam"/>
</dbReference>